<evidence type="ECO:0000256" key="1">
    <source>
        <dbReference type="SAM" id="Phobius"/>
    </source>
</evidence>
<name>C0XS42_CORLD</name>
<dbReference type="AlphaFoldDB" id="C0XS42"/>
<comment type="caution">
    <text evidence="2">The sequence shown here is derived from an EMBL/GenBank/DDBJ whole genome shotgun (WGS) entry which is preliminary data.</text>
</comment>
<feature type="transmembrane region" description="Helical" evidence="1">
    <location>
        <begin position="88"/>
        <end position="107"/>
    </location>
</feature>
<dbReference type="OrthoDB" id="4428081at2"/>
<keyword evidence="1" id="KW-0812">Transmembrane</keyword>
<proteinExistence type="predicted"/>
<dbReference type="STRING" id="525263.HMPREF0298_1262"/>
<dbReference type="RefSeq" id="WP_006839988.1">
    <property type="nucleotide sequence ID" value="NZ_GG667192.1"/>
</dbReference>
<feature type="transmembrane region" description="Helical" evidence="1">
    <location>
        <begin position="57"/>
        <end position="79"/>
    </location>
</feature>
<gene>
    <name evidence="2" type="ORF">HMPREF0298_1262</name>
</gene>
<evidence type="ECO:0000313" key="3">
    <source>
        <dbReference type="Proteomes" id="UP000006196"/>
    </source>
</evidence>
<keyword evidence="1" id="KW-1133">Transmembrane helix</keyword>
<feature type="transmembrane region" description="Helical" evidence="1">
    <location>
        <begin position="139"/>
        <end position="159"/>
    </location>
</feature>
<evidence type="ECO:0000313" key="2">
    <source>
        <dbReference type="EMBL" id="EEI16937.1"/>
    </source>
</evidence>
<reference evidence="2" key="1">
    <citation type="submission" date="2009-01" db="EMBL/GenBank/DDBJ databases">
        <authorList>
            <person name="Qin X."/>
            <person name="Bachman B."/>
            <person name="Battles P."/>
            <person name="Bell A."/>
            <person name="Bess C."/>
            <person name="Bickham C."/>
            <person name="Chaboub L."/>
            <person name="Chen D."/>
            <person name="Coyle M."/>
            <person name="Deiros D.R."/>
            <person name="Dinh H."/>
            <person name="Forbes L."/>
            <person name="Fowler G."/>
            <person name="Francisco L."/>
            <person name="Fu Q."/>
            <person name="Gubbala S."/>
            <person name="Hale W."/>
            <person name="Han Y."/>
            <person name="Hemphill L."/>
            <person name="Highlander S.K."/>
            <person name="Hirani K."/>
            <person name="Hogues M."/>
            <person name="Jackson L."/>
            <person name="Jakkamsetti A."/>
            <person name="Javaid M."/>
            <person name="Jiang H."/>
            <person name="Korchina V."/>
            <person name="Kovar C."/>
            <person name="Lara F."/>
            <person name="Lee S."/>
            <person name="Mata R."/>
            <person name="Mathew T."/>
            <person name="Moen C."/>
            <person name="Morales K."/>
            <person name="Munidasa M."/>
            <person name="Nazareth L."/>
            <person name="Ngo R."/>
            <person name="Nguyen L."/>
            <person name="Okwuonu G."/>
            <person name="Ongeri F."/>
            <person name="Patil S."/>
            <person name="Petrosino J."/>
            <person name="Pham C."/>
            <person name="Pham P."/>
            <person name="Pu L.-L."/>
            <person name="Puazo M."/>
            <person name="Raj R."/>
            <person name="Reid J."/>
            <person name="Rouhana J."/>
            <person name="Saada N."/>
            <person name="Shang Y."/>
            <person name="Simmons D."/>
            <person name="Thornton R."/>
            <person name="Warren J."/>
            <person name="Weissenberger G."/>
            <person name="Zhang J."/>
            <person name="Zhang L."/>
            <person name="Zhou C."/>
            <person name="Zhu D."/>
            <person name="Muzny D."/>
            <person name="Worley K."/>
            <person name="Gibbs R."/>
        </authorList>
    </citation>
    <scope>NUCLEOTIDE SEQUENCE [LARGE SCALE GENOMIC DNA]</scope>
    <source>
        <strain evidence="2">DSM 44291</strain>
    </source>
</reference>
<organism evidence="2 3">
    <name type="scientific">Corynebacterium lipophiloflavum (strain ATCC 700352 / DSM 44291 / CCUG 37336 / JCM 10383 / DMMZ 1944)</name>
    <dbReference type="NCBI Taxonomy" id="525263"/>
    <lineage>
        <taxon>Bacteria</taxon>
        <taxon>Bacillati</taxon>
        <taxon>Actinomycetota</taxon>
        <taxon>Actinomycetes</taxon>
        <taxon>Mycobacteriales</taxon>
        <taxon>Corynebacteriaceae</taxon>
        <taxon>Corynebacterium</taxon>
    </lineage>
</organism>
<dbReference type="Proteomes" id="UP000006196">
    <property type="component" value="Unassembled WGS sequence"/>
</dbReference>
<dbReference type="EMBL" id="ACHJ01000110">
    <property type="protein sequence ID" value="EEI16937.1"/>
    <property type="molecule type" value="Genomic_DNA"/>
</dbReference>
<protein>
    <submittedName>
        <fullName evidence="2">Uncharacterized protein</fullName>
    </submittedName>
</protein>
<keyword evidence="1" id="KW-0472">Membrane</keyword>
<sequence>MRFSTGAGAAAGILALSLGLGSVAGAVWGLTRPGYVGSLSEGSYVVDEVASPPSVEFASLGGFVLVSAVLGLVIASFAFARGLVGVRALFWVIACAGAAAFAVHTFGSWSAACAHPSPHDATLVDGAGFSVVPPLDPGVGWLSGPFVAALMFYLLTIAAELQAPLREAPPVSLQPALASEPPTRP</sequence>
<keyword evidence="3" id="KW-1185">Reference proteome</keyword>
<dbReference type="HOGENOM" id="CLU_107078_0_0_11"/>
<accession>C0XS42</accession>